<dbReference type="SUPFAM" id="SSF100950">
    <property type="entry name" value="NagB/RpiA/CoA transferase-like"/>
    <property type="match status" value="1"/>
</dbReference>
<comment type="cofactor">
    <cofactor evidence="7">
        <name>Mg(2+)</name>
        <dbReference type="ChEBI" id="CHEBI:18420"/>
    </cofactor>
</comment>
<evidence type="ECO:0000313" key="9">
    <source>
        <dbReference type="Proteomes" id="UP000243052"/>
    </source>
</evidence>
<dbReference type="GeneID" id="28725321"/>
<name>A0A0X8HUY4_9SACH</name>
<comment type="similarity">
    <text evidence="1 7">Belongs to the 5-formyltetrahydrofolate cyclo-ligase family.</text>
</comment>
<dbReference type="EMBL" id="CP014247">
    <property type="protein sequence ID" value="AMD21997.1"/>
    <property type="molecule type" value="Genomic_DNA"/>
</dbReference>
<dbReference type="GO" id="GO:0030272">
    <property type="term" value="F:5-formyltetrahydrofolate cyclo-ligase activity"/>
    <property type="evidence" value="ECO:0007669"/>
    <property type="project" value="UniProtKB-EC"/>
</dbReference>
<accession>A0A0X8HUY4</accession>
<dbReference type="Gene3D" id="3.40.50.10420">
    <property type="entry name" value="NagB/RpiA/CoA transferase-like"/>
    <property type="match status" value="1"/>
</dbReference>
<feature type="binding site" evidence="6">
    <location>
        <begin position="151"/>
        <end position="159"/>
    </location>
    <ligand>
        <name>ATP</name>
        <dbReference type="ChEBI" id="CHEBI:30616"/>
    </ligand>
</feature>
<evidence type="ECO:0000313" key="8">
    <source>
        <dbReference type="EMBL" id="AMD21997.1"/>
    </source>
</evidence>
<keyword evidence="3 6" id="KW-0067">ATP-binding</keyword>
<organism evidence="8 9">
    <name type="scientific">Eremothecium sinecaudum</name>
    <dbReference type="NCBI Taxonomy" id="45286"/>
    <lineage>
        <taxon>Eukaryota</taxon>
        <taxon>Fungi</taxon>
        <taxon>Dikarya</taxon>
        <taxon>Ascomycota</taxon>
        <taxon>Saccharomycotina</taxon>
        <taxon>Saccharomycetes</taxon>
        <taxon>Saccharomycetales</taxon>
        <taxon>Saccharomycetaceae</taxon>
        <taxon>Eremothecium</taxon>
    </lineage>
</organism>
<dbReference type="GO" id="GO:0035999">
    <property type="term" value="P:tetrahydrofolate interconversion"/>
    <property type="evidence" value="ECO:0007669"/>
    <property type="project" value="TreeGrafter"/>
</dbReference>
<dbReference type="Pfam" id="PF01812">
    <property type="entry name" value="5-FTHF_cyc-lig"/>
    <property type="match status" value="1"/>
</dbReference>
<keyword evidence="2 6" id="KW-0547">Nucleotide-binding</keyword>
<gene>
    <name evidence="8" type="ORF">AW171_hschr74000</name>
</gene>
<evidence type="ECO:0000256" key="7">
    <source>
        <dbReference type="RuleBase" id="RU361279"/>
    </source>
</evidence>
<sequence length="221" mass="24925">MSKSVLRAQLRPVLDAIPHQELQQQARSLLRALAPIIDKYDNIGCYMNMEKGELPTDEIIEGIFKEGKSVYLPRCTNTAHSGQIKLRDVGSKPQRHLTFHRMDSFEQIRKLKPSGRYGLREPEAEETAPLPPAELDVILVPGVGFDMHGGRLGHGAGYYDDYMFRCDKYNNRRPLLIGMALVEQRVLSVPMESHDVSMDGIAWGDGSLVWTGSRNSIYIDK</sequence>
<reference evidence="8 9" key="1">
    <citation type="submission" date="2016-01" db="EMBL/GenBank/DDBJ databases">
        <title>Genome sequence of the yeast Holleya sinecauda.</title>
        <authorList>
            <person name="Dietrich F.S."/>
        </authorList>
    </citation>
    <scope>NUCLEOTIDE SEQUENCE [LARGE SCALE GENOMIC DNA]</scope>
    <source>
        <strain evidence="8 9">ATCC 58844</strain>
    </source>
</reference>
<proteinExistence type="inferred from homology"/>
<dbReference type="GO" id="GO:0009396">
    <property type="term" value="P:folic acid-containing compound biosynthetic process"/>
    <property type="evidence" value="ECO:0007669"/>
    <property type="project" value="TreeGrafter"/>
</dbReference>
<dbReference type="InterPro" id="IPR037171">
    <property type="entry name" value="NagB/RpiA_transferase-like"/>
</dbReference>
<dbReference type="InterPro" id="IPR024185">
    <property type="entry name" value="FTHF_cligase-like_sf"/>
</dbReference>
<protein>
    <recommendedName>
        <fullName evidence="5 7">5-formyltetrahydrofolate cyclo-ligase</fullName>
        <ecNumber evidence="5 7">6.3.3.2</ecNumber>
    </recommendedName>
</protein>
<feature type="binding site" evidence="6">
    <location>
        <position position="47"/>
    </location>
    <ligand>
        <name>substrate</name>
    </ligand>
</feature>
<dbReference type="GO" id="GO:0005524">
    <property type="term" value="F:ATP binding"/>
    <property type="evidence" value="ECO:0007669"/>
    <property type="project" value="UniProtKB-KW"/>
</dbReference>
<dbReference type="EC" id="6.3.3.2" evidence="5 7"/>
<dbReference type="GO" id="GO:0005739">
    <property type="term" value="C:mitochondrion"/>
    <property type="evidence" value="ECO:0007669"/>
    <property type="project" value="TreeGrafter"/>
</dbReference>
<comment type="catalytic activity">
    <reaction evidence="4 7">
        <text>(6S)-5-formyl-5,6,7,8-tetrahydrofolate + ATP = (6R)-5,10-methenyltetrahydrofolate + ADP + phosphate</text>
        <dbReference type="Rhea" id="RHEA:10488"/>
        <dbReference type="ChEBI" id="CHEBI:30616"/>
        <dbReference type="ChEBI" id="CHEBI:43474"/>
        <dbReference type="ChEBI" id="CHEBI:57455"/>
        <dbReference type="ChEBI" id="CHEBI:57457"/>
        <dbReference type="ChEBI" id="CHEBI:456216"/>
        <dbReference type="EC" id="6.3.3.2"/>
    </reaction>
</comment>
<keyword evidence="9" id="KW-1185">Reference proteome</keyword>
<dbReference type="PANTHER" id="PTHR23407:SF1">
    <property type="entry name" value="5-FORMYLTETRAHYDROFOLATE CYCLO-LIGASE"/>
    <property type="match status" value="1"/>
</dbReference>
<evidence type="ECO:0000256" key="3">
    <source>
        <dbReference type="ARBA" id="ARBA00022840"/>
    </source>
</evidence>
<evidence type="ECO:0000256" key="4">
    <source>
        <dbReference type="ARBA" id="ARBA00036539"/>
    </source>
</evidence>
<dbReference type="GO" id="GO:0046872">
    <property type="term" value="F:metal ion binding"/>
    <property type="evidence" value="ECO:0007669"/>
    <property type="project" value="UniProtKB-KW"/>
</dbReference>
<keyword evidence="7" id="KW-0479">Metal-binding</keyword>
<evidence type="ECO:0000256" key="2">
    <source>
        <dbReference type="ARBA" id="ARBA00022741"/>
    </source>
</evidence>
<dbReference type="PANTHER" id="PTHR23407">
    <property type="entry name" value="ATPASE INHIBITOR/5-FORMYLTETRAHYDROFOLATE CYCLO-LIGASE"/>
    <property type="match status" value="1"/>
</dbReference>
<dbReference type="InterPro" id="IPR002698">
    <property type="entry name" value="FTHF_cligase"/>
</dbReference>
<feature type="binding site" evidence="6">
    <location>
        <begin position="3"/>
        <end position="7"/>
    </location>
    <ligand>
        <name>ATP</name>
        <dbReference type="ChEBI" id="CHEBI:30616"/>
    </ligand>
</feature>
<evidence type="ECO:0000256" key="5">
    <source>
        <dbReference type="ARBA" id="ARBA00038966"/>
    </source>
</evidence>
<evidence type="ECO:0000256" key="6">
    <source>
        <dbReference type="PIRSR" id="PIRSR006806-1"/>
    </source>
</evidence>
<dbReference type="OrthoDB" id="2015992at2759"/>
<feature type="binding site" evidence="6">
    <location>
        <position position="53"/>
    </location>
    <ligand>
        <name>substrate</name>
    </ligand>
</feature>
<dbReference type="RefSeq" id="XP_017988993.1">
    <property type="nucleotide sequence ID" value="XM_018133844.1"/>
</dbReference>
<dbReference type="AlphaFoldDB" id="A0A0X8HUY4"/>
<keyword evidence="7" id="KW-0460">Magnesium</keyword>
<dbReference type="NCBIfam" id="TIGR02727">
    <property type="entry name" value="MTHFS_bact"/>
    <property type="match status" value="1"/>
</dbReference>
<dbReference type="PIRSF" id="PIRSF006806">
    <property type="entry name" value="FTHF_cligase"/>
    <property type="match status" value="1"/>
</dbReference>
<dbReference type="STRING" id="45286.A0A0X8HUY4"/>
<dbReference type="Proteomes" id="UP000243052">
    <property type="component" value="Chromosome vii"/>
</dbReference>
<evidence type="ECO:0000256" key="1">
    <source>
        <dbReference type="ARBA" id="ARBA00010638"/>
    </source>
</evidence>